<feature type="domain" description="T-SNARE coiled-coil homology" evidence="2">
    <location>
        <begin position="180"/>
        <end position="242"/>
    </location>
</feature>
<evidence type="ECO:0000259" key="2">
    <source>
        <dbReference type="PROSITE" id="PS50192"/>
    </source>
</evidence>
<dbReference type="SMART" id="SM00397">
    <property type="entry name" value="t_SNARE"/>
    <property type="match status" value="1"/>
</dbReference>
<dbReference type="STRING" id="45354.A0A1L0B9F0"/>
<keyword evidence="1" id="KW-0812">Transmembrane</keyword>
<evidence type="ECO:0000313" key="4">
    <source>
        <dbReference type="Proteomes" id="UP000182334"/>
    </source>
</evidence>
<dbReference type="SUPFAM" id="SSF58038">
    <property type="entry name" value="SNARE fusion complex"/>
    <property type="match status" value="1"/>
</dbReference>
<accession>A0A1L0B9F0</accession>
<dbReference type="OrthoDB" id="244190at2759"/>
<name>A0A1L0B9F0_9ASCO</name>
<keyword evidence="4" id="KW-1185">Reference proteome</keyword>
<gene>
    <name evidence="3" type="ORF">SAMEA4029010_CIC11G00000004036</name>
</gene>
<evidence type="ECO:0000313" key="3">
    <source>
        <dbReference type="EMBL" id="SGZ47757.1"/>
    </source>
</evidence>
<keyword evidence="1" id="KW-1133">Transmembrane helix</keyword>
<dbReference type="InterPro" id="IPR000727">
    <property type="entry name" value="T_SNARE_dom"/>
</dbReference>
<feature type="transmembrane region" description="Helical" evidence="1">
    <location>
        <begin position="250"/>
        <end position="269"/>
    </location>
</feature>
<keyword evidence="1" id="KW-0472">Membrane</keyword>
<dbReference type="EMBL" id="LT635756">
    <property type="protein sequence ID" value="SGZ47757.1"/>
    <property type="molecule type" value="Genomic_DNA"/>
</dbReference>
<dbReference type="Proteomes" id="UP000182334">
    <property type="component" value="Chromosome I"/>
</dbReference>
<dbReference type="Pfam" id="PF05739">
    <property type="entry name" value="SNARE"/>
    <property type="match status" value="1"/>
</dbReference>
<dbReference type="CDD" id="cd15859">
    <property type="entry name" value="SNARE_SYN8"/>
    <property type="match status" value="1"/>
</dbReference>
<organism evidence="3 4">
    <name type="scientific">Sungouiella intermedia</name>
    <dbReference type="NCBI Taxonomy" id="45354"/>
    <lineage>
        <taxon>Eukaryota</taxon>
        <taxon>Fungi</taxon>
        <taxon>Dikarya</taxon>
        <taxon>Ascomycota</taxon>
        <taxon>Saccharomycotina</taxon>
        <taxon>Pichiomycetes</taxon>
        <taxon>Metschnikowiaceae</taxon>
        <taxon>Sungouiella</taxon>
    </lineage>
</organism>
<evidence type="ECO:0000256" key="1">
    <source>
        <dbReference type="SAM" id="Phobius"/>
    </source>
</evidence>
<reference evidence="3 4" key="1">
    <citation type="submission" date="2016-10" db="EMBL/GenBank/DDBJ databases">
        <authorList>
            <person name="de Groot N.N."/>
        </authorList>
    </citation>
    <scope>NUCLEOTIDE SEQUENCE [LARGE SCALE GENOMIC DNA]</scope>
    <source>
        <strain evidence="3 4">CBS 141442</strain>
    </source>
</reference>
<dbReference type="AlphaFoldDB" id="A0A1L0B9F0"/>
<dbReference type="Gene3D" id="1.20.5.110">
    <property type="match status" value="1"/>
</dbReference>
<sequence>MTVTAKNIRTQQIKIKSHLDQLSGLLEERSRIISDLKLSPSKSDNLDLINLLAKIQTELKYQRQDISSGFAADYASDFSSIVDSYTQLLDSLKEDPYVDTQEYVFTEKVATEEPDTSARKSVRFKDYDGDDTEDTEHLRSQLMGTSTNFRPYRDEPDEDADRNTLLSVDTTNQELFAQHQQQLLEQDQNLDQLHDLVRVQHSMGRSINEELDEHLIILNDLERGVDNSSTRLGRASNNIRQFQRKVRENGSLATIIVLTVILIVLLVVLN</sequence>
<dbReference type="PROSITE" id="PS50192">
    <property type="entry name" value="T_SNARE"/>
    <property type="match status" value="1"/>
</dbReference>
<protein>
    <submittedName>
        <fullName evidence="3">CIC11C00000004036</fullName>
    </submittedName>
</protein>
<proteinExistence type="predicted"/>